<dbReference type="SUPFAM" id="SSF51905">
    <property type="entry name" value="FAD/NAD(P)-binding domain"/>
    <property type="match status" value="1"/>
</dbReference>
<accession>A0AAD4EZW2</accession>
<dbReference type="InterPro" id="IPR012340">
    <property type="entry name" value="NA-bd_OB-fold"/>
</dbReference>
<dbReference type="NCBIfam" id="TIGR00136">
    <property type="entry name" value="mnmG_gidA"/>
    <property type="match status" value="1"/>
</dbReference>
<keyword evidence="3" id="KW-0285">Flavoprotein</keyword>
<dbReference type="SUPFAM" id="SSF50249">
    <property type="entry name" value="Nucleic acid-binding proteins"/>
    <property type="match status" value="1"/>
</dbReference>
<dbReference type="FunFam" id="3.50.50.60:FF:000002">
    <property type="entry name" value="tRNA uridine 5-carboxymethylaminomethyl modification enzyme MnmG"/>
    <property type="match status" value="1"/>
</dbReference>
<dbReference type="InterPro" id="IPR020595">
    <property type="entry name" value="MnmG-rel_CS"/>
</dbReference>
<dbReference type="InterPro" id="IPR047001">
    <property type="entry name" value="MnmG_C_subdom"/>
</dbReference>
<dbReference type="FunFam" id="3.50.50.60:FF:000145">
    <property type="entry name" value="tRNA uridine 5-carboxymethylaminomethyl modification enzyme"/>
    <property type="match status" value="1"/>
</dbReference>
<dbReference type="PROSITE" id="PS50935">
    <property type="entry name" value="SSB"/>
    <property type="match status" value="1"/>
</dbReference>
<feature type="domain" description="tRNA uridine 5-carboxymethylaminomethyl modification enzyme C-terminal subdomain" evidence="9">
    <location>
        <begin position="699"/>
        <end position="770"/>
    </location>
</feature>
<evidence type="ECO:0000256" key="3">
    <source>
        <dbReference type="ARBA" id="ARBA00022630"/>
    </source>
</evidence>
<dbReference type="InterPro" id="IPR049312">
    <property type="entry name" value="GIDA_C_N"/>
</dbReference>
<dbReference type="Pfam" id="PF00436">
    <property type="entry name" value="SSB"/>
    <property type="match status" value="1"/>
</dbReference>
<comment type="function">
    <text evidence="7">Component of the MSS1-MTO1 complex that catalyzes the 5-carboxymethylaminomethyluridine (cmnm(5)U) modification at the 34th wobble position (U34) of mitochondrial tRNAs.</text>
</comment>
<comment type="caution">
    <text evidence="10">The sequence shown here is derived from an EMBL/GenBank/DDBJ whole genome shotgun (WGS) entry which is preliminary data.</text>
</comment>
<evidence type="ECO:0000313" key="11">
    <source>
        <dbReference type="Proteomes" id="UP001197093"/>
    </source>
</evidence>
<dbReference type="InterPro" id="IPR036188">
    <property type="entry name" value="FAD/NAD-bd_sf"/>
</dbReference>
<evidence type="ECO:0000256" key="2">
    <source>
        <dbReference type="ARBA" id="ARBA00007653"/>
    </source>
</evidence>
<keyword evidence="5" id="KW-0274">FAD</keyword>
<evidence type="ECO:0000256" key="5">
    <source>
        <dbReference type="ARBA" id="ARBA00022827"/>
    </source>
</evidence>
<dbReference type="EMBL" id="JAHCVI010000001">
    <property type="protein sequence ID" value="KAG7290496.1"/>
    <property type="molecule type" value="Genomic_DNA"/>
</dbReference>
<dbReference type="GO" id="GO:0005739">
    <property type="term" value="C:mitochondrion"/>
    <property type="evidence" value="ECO:0007669"/>
    <property type="project" value="GOC"/>
</dbReference>
<dbReference type="HAMAP" id="MF_00129">
    <property type="entry name" value="MnmG_GidA"/>
    <property type="match status" value="1"/>
</dbReference>
<evidence type="ECO:0000256" key="4">
    <source>
        <dbReference type="ARBA" id="ARBA00022694"/>
    </source>
</evidence>
<dbReference type="Pfam" id="PF21680">
    <property type="entry name" value="GIDA_C_1st"/>
    <property type="match status" value="1"/>
</dbReference>
<dbReference type="InterPro" id="IPR044920">
    <property type="entry name" value="MnmG_C_subdom_sf"/>
</dbReference>
<dbReference type="Gene3D" id="3.50.50.60">
    <property type="entry name" value="FAD/NAD(P)-binding domain"/>
    <property type="match status" value="2"/>
</dbReference>
<keyword evidence="11" id="KW-1185">Reference proteome</keyword>
<name>A0AAD4EZW2_9PEZI</name>
<evidence type="ECO:0000256" key="8">
    <source>
        <dbReference type="PROSITE-ProRule" id="PRU00252"/>
    </source>
</evidence>
<gene>
    <name evidence="10" type="ORF">NEMBOFW57_000498</name>
</gene>
<evidence type="ECO:0000256" key="7">
    <source>
        <dbReference type="ARBA" id="ARBA00054993"/>
    </source>
</evidence>
<dbReference type="Pfam" id="PF01134">
    <property type="entry name" value="GIDA"/>
    <property type="match status" value="1"/>
</dbReference>
<dbReference type="Gene3D" id="2.40.50.140">
    <property type="entry name" value="Nucleic acid-binding proteins"/>
    <property type="match status" value="1"/>
</dbReference>
<dbReference type="Proteomes" id="UP001197093">
    <property type="component" value="Unassembled WGS sequence"/>
</dbReference>
<dbReference type="GO" id="GO:0003697">
    <property type="term" value="F:single-stranded DNA binding"/>
    <property type="evidence" value="ECO:0007669"/>
    <property type="project" value="InterPro"/>
</dbReference>
<dbReference type="InterPro" id="IPR000424">
    <property type="entry name" value="Primosome_PriB/ssb"/>
</dbReference>
<dbReference type="SMART" id="SM01228">
    <property type="entry name" value="GIDA_assoc_3"/>
    <property type="match status" value="1"/>
</dbReference>
<protein>
    <recommendedName>
        <fullName evidence="9">tRNA uridine 5-carboxymethylaminomethyl modification enzyme C-terminal subdomain domain-containing protein</fullName>
    </recommendedName>
</protein>
<dbReference type="InterPro" id="IPR026904">
    <property type="entry name" value="MnmG_C"/>
</dbReference>
<sequence>MSAFLRTTSRAIARPSTAARTFSSTASRPVARITIVGNLADTPELRASSTGREYLRYAVASNTGSGENRKTSWFNVSSFEKEGPRRDFLQGLQKGTMVMVEGEASMSSYVDAEGKPRQVLNITQRNLDVLRRPYNPAAGEGEQQQPFDVVVIGGGHAGAEACAAAARAGARTALITPDIDNLGTCSCNPSFGGIGKGTILREIDALDGLAGRVIDKAGLQFKVLNRKKGAAVWGPRAQIDRALYKKHMREELEAYPNLSVLLGRVSDIVVADNQGDPDADGAKSKITGVRLESGEVLPTSQVIITTGTFLGGEIHIGLEAYPSGRMGEQATFGLSKSLRDAGFQLGRLKTGTPPRIAKGSIDWDILDKQYGDDPPMPFSYLNDTVAVQDQLLCYATYTNEATHDVVRANLEKTIHIRETVKGPRYCPSLESKVIRFGHRERHIVWLEPEGFANDVIYPNGLSMTIPADAQHQLLRTIRGLENCDMLQPGYGVEYDYVDPRSLKHTLETKAIRGLFLAGQINGTTGYEEAAGQGILAGINAGRAARSLPQVTLSRADAYIGIMIDDLVTKGVSEPYRMFTSRSEFRLSTRPDNADTRLTPSGRDWGVVSDARWRRFRDDEQRAADLKRVLRDTLLTPDAWRRAGVPVNVAGGMDEGKRWDGCSVLRLPGVAPAHLVAAGIPGMTDRDFPARIRERVVVETVYEPYVKMEGLEAAKMRRDEDLRLPGDLDYEGIHGLSIVEKTVLGAARPESIAQARRIEGMTPAGLLRLLRYVRRAERTVRRGGDRDGGGKVVLEGLDVTGVEDLETLDAKSRVAEL</sequence>
<dbReference type="AlphaFoldDB" id="A0AAD4EZW2"/>
<dbReference type="PANTHER" id="PTHR11806:SF0">
    <property type="entry name" value="PROTEIN MTO1 HOMOLOG, MITOCHONDRIAL"/>
    <property type="match status" value="1"/>
</dbReference>
<evidence type="ECO:0000313" key="10">
    <source>
        <dbReference type="EMBL" id="KAG7290496.1"/>
    </source>
</evidence>
<dbReference type="Gene3D" id="1.10.150.570">
    <property type="entry name" value="GidA associated domain, C-terminal subdomain"/>
    <property type="match status" value="1"/>
</dbReference>
<dbReference type="CDD" id="cd04496">
    <property type="entry name" value="SSB_OBF"/>
    <property type="match status" value="1"/>
</dbReference>
<comment type="similarity">
    <text evidence="2">Belongs to the MnmG family.</text>
</comment>
<keyword evidence="6 8" id="KW-0238">DNA-binding</keyword>
<comment type="cofactor">
    <cofactor evidence="1">
        <name>FAD</name>
        <dbReference type="ChEBI" id="CHEBI:57692"/>
    </cofactor>
</comment>
<dbReference type="FunFam" id="1.10.150.570:FF:000001">
    <property type="entry name" value="tRNA uridine 5-carboxymethylaminomethyl modification enzyme MnmG"/>
    <property type="match status" value="1"/>
</dbReference>
<evidence type="ECO:0000256" key="6">
    <source>
        <dbReference type="ARBA" id="ARBA00023125"/>
    </source>
</evidence>
<proteinExistence type="inferred from homology"/>
<evidence type="ECO:0000256" key="1">
    <source>
        <dbReference type="ARBA" id="ARBA00001974"/>
    </source>
</evidence>
<dbReference type="PROSITE" id="PS01281">
    <property type="entry name" value="GIDA_2"/>
    <property type="match status" value="1"/>
</dbReference>
<keyword evidence="4" id="KW-0819">tRNA processing</keyword>
<dbReference type="InterPro" id="IPR040131">
    <property type="entry name" value="MnmG_N"/>
</dbReference>
<organism evidence="10 11">
    <name type="scientific">Staphylotrichum longicolle</name>
    <dbReference type="NCBI Taxonomy" id="669026"/>
    <lineage>
        <taxon>Eukaryota</taxon>
        <taxon>Fungi</taxon>
        <taxon>Dikarya</taxon>
        <taxon>Ascomycota</taxon>
        <taxon>Pezizomycotina</taxon>
        <taxon>Sordariomycetes</taxon>
        <taxon>Sordariomycetidae</taxon>
        <taxon>Sordariales</taxon>
        <taxon>Chaetomiaceae</taxon>
        <taxon>Staphylotrichum</taxon>
    </lineage>
</organism>
<evidence type="ECO:0000259" key="9">
    <source>
        <dbReference type="SMART" id="SM01228"/>
    </source>
</evidence>
<dbReference type="Pfam" id="PF13932">
    <property type="entry name" value="SAM_GIDA_C"/>
    <property type="match status" value="1"/>
</dbReference>
<dbReference type="GO" id="GO:0070899">
    <property type="term" value="P:mitochondrial tRNA wobble uridine modification"/>
    <property type="evidence" value="ECO:0007669"/>
    <property type="project" value="UniProtKB-ARBA"/>
</dbReference>
<dbReference type="PROSITE" id="PS01280">
    <property type="entry name" value="GIDA_1"/>
    <property type="match status" value="1"/>
</dbReference>
<dbReference type="PANTHER" id="PTHR11806">
    <property type="entry name" value="GLUCOSE INHIBITED DIVISION PROTEIN A"/>
    <property type="match status" value="1"/>
</dbReference>
<dbReference type="InterPro" id="IPR002218">
    <property type="entry name" value="MnmG-rel"/>
</dbReference>
<reference evidence="10" key="1">
    <citation type="submission" date="2023-02" db="EMBL/GenBank/DDBJ databases">
        <authorList>
            <person name="Palmer J.M."/>
        </authorList>
    </citation>
    <scope>NUCLEOTIDE SEQUENCE</scope>
    <source>
        <strain evidence="10">FW57</strain>
    </source>
</reference>
<dbReference type="InterPro" id="IPR004416">
    <property type="entry name" value="MnmG"/>
</dbReference>
<dbReference type="GO" id="GO:0030488">
    <property type="term" value="P:tRNA methylation"/>
    <property type="evidence" value="ECO:0007669"/>
    <property type="project" value="TreeGrafter"/>
</dbReference>
<dbReference type="GO" id="GO:0050660">
    <property type="term" value="F:flavin adenine dinucleotide binding"/>
    <property type="evidence" value="ECO:0007669"/>
    <property type="project" value="InterPro"/>
</dbReference>